<accession>A0ABP9SHR3</accession>
<dbReference type="InterPro" id="IPR036291">
    <property type="entry name" value="NAD(P)-bd_dom_sf"/>
</dbReference>
<comment type="caution">
    <text evidence="4">The sequence shown here is derived from an EMBL/GenBank/DDBJ whole genome shotgun (WGS) entry which is preliminary data.</text>
</comment>
<dbReference type="SUPFAM" id="SSF50129">
    <property type="entry name" value="GroES-like"/>
    <property type="match status" value="1"/>
</dbReference>
<proteinExistence type="predicted"/>
<dbReference type="PANTHER" id="PTHR48106">
    <property type="entry name" value="QUINONE OXIDOREDUCTASE PIG3-RELATED"/>
    <property type="match status" value="1"/>
</dbReference>
<keyword evidence="2" id="KW-0560">Oxidoreductase</keyword>
<dbReference type="Gene3D" id="3.40.50.720">
    <property type="entry name" value="NAD(P)-binding Rossmann-like Domain"/>
    <property type="match status" value="1"/>
</dbReference>
<protein>
    <submittedName>
        <fullName evidence="4">Zinc-binding dehydrogenase</fullName>
    </submittedName>
</protein>
<dbReference type="Pfam" id="PF00107">
    <property type="entry name" value="ADH_zinc_N"/>
    <property type="match status" value="1"/>
</dbReference>
<evidence type="ECO:0000259" key="3">
    <source>
        <dbReference type="SMART" id="SM00829"/>
    </source>
</evidence>
<evidence type="ECO:0000313" key="4">
    <source>
        <dbReference type="EMBL" id="GAA5196569.1"/>
    </source>
</evidence>
<feature type="domain" description="Enoyl reductase (ER)" evidence="3">
    <location>
        <begin position="10"/>
        <end position="325"/>
    </location>
</feature>
<dbReference type="InterPro" id="IPR013154">
    <property type="entry name" value="ADH-like_N"/>
</dbReference>
<sequence>MRAIVMHEVGGPEALVLEEIPVPTAGPGEVVVRTEAIGTHFADTEVRAGKYLPARPESLPAGVGFEAVGVVTETGAGVDPALLGRRRAVVLLAGAGTYAEYVAAPAAAALPVPDGVGSVDAVAVGLQAAVALGVLRAARLDGSESILIEAAAGAVGGYLLQLAREHGVGRIVATAGTPEKREHARRLGADVVIDHGVPDWPARVPEALDGGELDVVFESIGGATAGQLLGAMTPASGRIVFYGMLAAKPPEIAPTDLLARGLSLIGFGGRAGTELERIRSLHAEVLDRVAAGRLRPLVDSVMPLAEAEAAHRRLEERRGIGKIVLTP</sequence>
<dbReference type="InterPro" id="IPR013149">
    <property type="entry name" value="ADH-like_C"/>
</dbReference>
<name>A0ABP9SHR3_9ACTN</name>
<dbReference type="Pfam" id="PF08240">
    <property type="entry name" value="ADH_N"/>
    <property type="match status" value="1"/>
</dbReference>
<dbReference type="RefSeq" id="WP_345636271.1">
    <property type="nucleotide sequence ID" value="NZ_BAABJQ010000027.1"/>
</dbReference>
<organism evidence="4 5">
    <name type="scientific">Rugosimonospora acidiphila</name>
    <dbReference type="NCBI Taxonomy" id="556531"/>
    <lineage>
        <taxon>Bacteria</taxon>
        <taxon>Bacillati</taxon>
        <taxon>Actinomycetota</taxon>
        <taxon>Actinomycetes</taxon>
        <taxon>Micromonosporales</taxon>
        <taxon>Micromonosporaceae</taxon>
        <taxon>Rugosimonospora</taxon>
    </lineage>
</organism>
<dbReference type="InterPro" id="IPR020843">
    <property type="entry name" value="ER"/>
</dbReference>
<evidence type="ECO:0000256" key="1">
    <source>
        <dbReference type="ARBA" id="ARBA00022857"/>
    </source>
</evidence>
<dbReference type="SUPFAM" id="SSF51735">
    <property type="entry name" value="NAD(P)-binding Rossmann-fold domains"/>
    <property type="match status" value="1"/>
</dbReference>
<reference evidence="5" key="1">
    <citation type="journal article" date="2019" name="Int. J. Syst. Evol. Microbiol.">
        <title>The Global Catalogue of Microorganisms (GCM) 10K type strain sequencing project: providing services to taxonomists for standard genome sequencing and annotation.</title>
        <authorList>
            <consortium name="The Broad Institute Genomics Platform"/>
            <consortium name="The Broad Institute Genome Sequencing Center for Infectious Disease"/>
            <person name="Wu L."/>
            <person name="Ma J."/>
        </authorList>
    </citation>
    <scope>NUCLEOTIDE SEQUENCE [LARGE SCALE GENOMIC DNA]</scope>
    <source>
        <strain evidence="5">JCM 18304</strain>
    </source>
</reference>
<keyword evidence="1" id="KW-0521">NADP</keyword>
<keyword evidence="5" id="KW-1185">Reference proteome</keyword>
<dbReference type="PANTHER" id="PTHR48106:SF18">
    <property type="entry name" value="QUINONE OXIDOREDUCTASE PIG3"/>
    <property type="match status" value="1"/>
</dbReference>
<dbReference type="SMART" id="SM00829">
    <property type="entry name" value="PKS_ER"/>
    <property type="match status" value="1"/>
</dbReference>
<evidence type="ECO:0000256" key="2">
    <source>
        <dbReference type="ARBA" id="ARBA00023002"/>
    </source>
</evidence>
<gene>
    <name evidence="4" type="ORF">GCM10023322_65790</name>
</gene>
<dbReference type="InterPro" id="IPR011032">
    <property type="entry name" value="GroES-like_sf"/>
</dbReference>
<dbReference type="EMBL" id="BAABJQ010000027">
    <property type="protein sequence ID" value="GAA5196569.1"/>
    <property type="molecule type" value="Genomic_DNA"/>
</dbReference>
<evidence type="ECO:0000313" key="5">
    <source>
        <dbReference type="Proteomes" id="UP001501570"/>
    </source>
</evidence>
<dbReference type="Proteomes" id="UP001501570">
    <property type="component" value="Unassembled WGS sequence"/>
</dbReference>
<dbReference type="Gene3D" id="3.90.180.10">
    <property type="entry name" value="Medium-chain alcohol dehydrogenases, catalytic domain"/>
    <property type="match status" value="1"/>
</dbReference>